<dbReference type="Proteomes" id="UP001202887">
    <property type="component" value="Unassembled WGS sequence"/>
</dbReference>
<gene>
    <name evidence="1" type="ORF">K1W68_05870</name>
</gene>
<protein>
    <submittedName>
        <fullName evidence="1">Uncharacterized protein</fullName>
    </submittedName>
</protein>
<dbReference type="EMBL" id="JAIBCX010000010">
    <property type="protein sequence ID" value="MCJ8353520.1"/>
    <property type="molecule type" value="Genomic_DNA"/>
</dbReference>
<accession>A0AAW5EQD4</accession>
<comment type="caution">
    <text evidence="1">The sequence shown here is derived from an EMBL/GenBank/DDBJ whole genome shotgun (WGS) entry which is preliminary data.</text>
</comment>
<organism evidence="1 2">
    <name type="scientific">Novacetimonas hansenii</name>
    <name type="common">Komagataeibacter hansenii</name>
    <dbReference type="NCBI Taxonomy" id="436"/>
    <lineage>
        <taxon>Bacteria</taxon>
        <taxon>Pseudomonadati</taxon>
        <taxon>Pseudomonadota</taxon>
        <taxon>Alphaproteobacteria</taxon>
        <taxon>Acetobacterales</taxon>
        <taxon>Acetobacteraceae</taxon>
        <taxon>Novacetimonas</taxon>
    </lineage>
</organism>
<evidence type="ECO:0000313" key="1">
    <source>
        <dbReference type="EMBL" id="MCJ8353520.1"/>
    </source>
</evidence>
<dbReference type="RefSeq" id="WP_155734122.1">
    <property type="nucleotide sequence ID" value="NZ_CP062147.1"/>
</dbReference>
<dbReference type="GeneID" id="61368718"/>
<name>A0AAW5EQD4_NOVHA</name>
<reference evidence="1" key="2">
    <citation type="submission" date="2022-03" db="EMBL/GenBank/DDBJ databases">
        <authorList>
            <person name="Ryngajllo M."/>
            <person name="Jacek P."/>
            <person name="Kubiak K."/>
        </authorList>
    </citation>
    <scope>NUCLEOTIDE SEQUENCE</scope>
    <source>
        <strain evidence="1">SI1</strain>
    </source>
</reference>
<proteinExistence type="predicted"/>
<sequence>MKIKRNGGFPLFLPDCAMWHGKKKQVFSINGLTLFGVGPISPFTASGAESS</sequence>
<reference evidence="1" key="1">
    <citation type="journal article" date="2021" name="Polymers (Basel)">
        <title>Highly Stretchable Bacterial Cellulose Produced by Komagataeibacter hansenii SI1.</title>
        <authorList>
            <person name="Cielecka I."/>
            <person name="Ryngajllo M."/>
            <person name="Maniukiewicz W."/>
            <person name="Bielecki S."/>
        </authorList>
    </citation>
    <scope>NUCLEOTIDE SEQUENCE</scope>
    <source>
        <strain evidence="1">SI1</strain>
    </source>
</reference>
<dbReference type="AlphaFoldDB" id="A0AAW5EQD4"/>
<evidence type="ECO:0000313" key="2">
    <source>
        <dbReference type="Proteomes" id="UP001202887"/>
    </source>
</evidence>